<comment type="similarity">
    <text evidence="4">Belongs to the eukaryotic/archaeal RNase P protein component 4 family.</text>
</comment>
<feature type="region of interest" description="Disordered" evidence="5">
    <location>
        <begin position="44"/>
        <end position="75"/>
    </location>
</feature>
<dbReference type="InterPro" id="IPR007175">
    <property type="entry name" value="Rpr2/Snm1/Rpp21"/>
</dbReference>
<dbReference type="PANTHER" id="PTHR14742">
    <property type="entry name" value="RIBONUCLEASE P SUBUNIT P21"/>
    <property type="match status" value="1"/>
</dbReference>
<proteinExistence type="inferred from homology"/>
<keyword evidence="3" id="KW-0862">Zinc</keyword>
<organism evidence="6 7">
    <name type="scientific">Talaromyces rugulosus</name>
    <name type="common">Penicillium rugulosum</name>
    <dbReference type="NCBI Taxonomy" id="121627"/>
    <lineage>
        <taxon>Eukaryota</taxon>
        <taxon>Fungi</taxon>
        <taxon>Dikarya</taxon>
        <taxon>Ascomycota</taxon>
        <taxon>Pezizomycotina</taxon>
        <taxon>Eurotiomycetes</taxon>
        <taxon>Eurotiomycetidae</taxon>
        <taxon>Eurotiales</taxon>
        <taxon>Trichocomaceae</taxon>
        <taxon>Talaromyces</taxon>
        <taxon>Talaromyces sect. Islandici</taxon>
    </lineage>
</organism>
<feature type="compositionally biased region" description="Basic and acidic residues" evidence="5">
    <location>
        <begin position="167"/>
        <end position="178"/>
    </location>
</feature>
<dbReference type="RefSeq" id="XP_035346144.1">
    <property type="nucleotide sequence ID" value="XM_035490251.1"/>
</dbReference>
<evidence type="ECO:0008006" key="8">
    <source>
        <dbReference type="Google" id="ProtNLM"/>
    </source>
</evidence>
<dbReference type="EMBL" id="CP055901">
    <property type="protein sequence ID" value="QKX59967.1"/>
    <property type="molecule type" value="Genomic_DNA"/>
</dbReference>
<reference evidence="7" key="1">
    <citation type="submission" date="2020-06" db="EMBL/GenBank/DDBJ databases">
        <title>A chromosome-scale genome assembly of Talaromyces rugulosus W13939.</title>
        <authorList>
            <person name="Wang B."/>
            <person name="Guo L."/>
            <person name="Ye K."/>
            <person name="Wang L."/>
        </authorList>
    </citation>
    <scope>NUCLEOTIDE SEQUENCE [LARGE SCALE GENOMIC DNA]</scope>
    <source>
        <strain evidence="7">W13939</strain>
    </source>
</reference>
<evidence type="ECO:0000256" key="1">
    <source>
        <dbReference type="ARBA" id="ARBA00022694"/>
    </source>
</evidence>
<dbReference type="GeneID" id="55994602"/>
<evidence type="ECO:0000256" key="4">
    <source>
        <dbReference type="ARBA" id="ARBA00038402"/>
    </source>
</evidence>
<keyword evidence="2" id="KW-0479">Metal-binding</keyword>
<gene>
    <name evidence="6" type="ORF">TRUGW13939_07109</name>
</gene>
<protein>
    <recommendedName>
        <fullName evidence="8">Rpr2-domain-containing protein</fullName>
    </recommendedName>
</protein>
<evidence type="ECO:0000256" key="2">
    <source>
        <dbReference type="ARBA" id="ARBA00022723"/>
    </source>
</evidence>
<dbReference type="GO" id="GO:0005655">
    <property type="term" value="C:nucleolar ribonuclease P complex"/>
    <property type="evidence" value="ECO:0007669"/>
    <property type="project" value="TreeGrafter"/>
</dbReference>
<evidence type="ECO:0000256" key="5">
    <source>
        <dbReference type="SAM" id="MobiDB-lite"/>
    </source>
</evidence>
<evidence type="ECO:0000313" key="6">
    <source>
        <dbReference type="EMBL" id="QKX59967.1"/>
    </source>
</evidence>
<keyword evidence="7" id="KW-1185">Reference proteome</keyword>
<dbReference type="GO" id="GO:0008033">
    <property type="term" value="P:tRNA processing"/>
    <property type="evidence" value="ECO:0007669"/>
    <property type="project" value="UniProtKB-KW"/>
</dbReference>
<evidence type="ECO:0000313" key="7">
    <source>
        <dbReference type="Proteomes" id="UP000509510"/>
    </source>
</evidence>
<keyword evidence="1" id="KW-0819">tRNA processing</keyword>
<dbReference type="PANTHER" id="PTHR14742:SF0">
    <property type="entry name" value="RIBONUCLEASE P PROTEIN SUBUNIT P21"/>
    <property type="match status" value="1"/>
</dbReference>
<sequence length="184" mass="20621">MAASKNKKTASGGAQNHIRARLAYLHRASTYLLKREACLTTSESENATSAQNTAQSQTPCQTSKELEQTQEQATLPPQQACISRHYVSQMRGISLKAQQRLSIETKRTFCKRCDLLLVPGVTSTEEILNASKGRKKPWADVLVIRCSACETEKRIPQNKMRSKKLKDRQQEKKNKETQDQAGVS</sequence>
<dbReference type="Pfam" id="PF04032">
    <property type="entry name" value="Rpr2"/>
    <property type="match status" value="1"/>
</dbReference>
<dbReference type="AlphaFoldDB" id="A0A7H8R199"/>
<dbReference type="Proteomes" id="UP000509510">
    <property type="component" value="Chromosome IV"/>
</dbReference>
<dbReference type="OrthoDB" id="128536at2759"/>
<accession>A0A7H8R199</accession>
<dbReference type="GO" id="GO:0046872">
    <property type="term" value="F:metal ion binding"/>
    <property type="evidence" value="ECO:0007669"/>
    <property type="project" value="UniProtKB-KW"/>
</dbReference>
<dbReference type="KEGG" id="trg:TRUGW13939_07109"/>
<dbReference type="Gene3D" id="6.20.50.20">
    <property type="match status" value="1"/>
</dbReference>
<name>A0A7H8R199_TALRU</name>
<feature type="region of interest" description="Disordered" evidence="5">
    <location>
        <begin position="155"/>
        <end position="184"/>
    </location>
</feature>
<evidence type="ECO:0000256" key="3">
    <source>
        <dbReference type="ARBA" id="ARBA00022833"/>
    </source>
</evidence>